<dbReference type="InParanoid" id="A0A165NRZ7"/>
<dbReference type="PANTHER" id="PTHR35870:SF1">
    <property type="entry name" value="PROTEIN, PUTATIVE (AFU_ORTHOLOGUE AFUA_5G03330)-RELATED"/>
    <property type="match status" value="1"/>
</dbReference>
<organism evidence="3 4">
    <name type="scientific">Neolentinus lepideus HHB14362 ss-1</name>
    <dbReference type="NCBI Taxonomy" id="1314782"/>
    <lineage>
        <taxon>Eukaryota</taxon>
        <taxon>Fungi</taxon>
        <taxon>Dikarya</taxon>
        <taxon>Basidiomycota</taxon>
        <taxon>Agaricomycotina</taxon>
        <taxon>Agaricomycetes</taxon>
        <taxon>Gloeophyllales</taxon>
        <taxon>Gloeophyllaceae</taxon>
        <taxon>Neolentinus</taxon>
    </lineage>
</organism>
<evidence type="ECO:0008006" key="5">
    <source>
        <dbReference type="Google" id="ProtNLM"/>
    </source>
</evidence>
<evidence type="ECO:0000313" key="4">
    <source>
        <dbReference type="Proteomes" id="UP000076761"/>
    </source>
</evidence>
<evidence type="ECO:0000313" key="3">
    <source>
        <dbReference type="EMBL" id="KZT20020.1"/>
    </source>
</evidence>
<dbReference type="GO" id="GO:0016491">
    <property type="term" value="F:oxidoreductase activity"/>
    <property type="evidence" value="ECO:0007669"/>
    <property type="project" value="UniProtKB-KW"/>
</dbReference>
<dbReference type="InterPro" id="IPR025337">
    <property type="entry name" value="Questin_oxidase-like"/>
</dbReference>
<sequence>MTGESKDNLYTSIGSAPSPLCPQRWPGSDHEAEKTLLWTLKDNHEKWHTFFNDEGFHNHATHHLLAKYALGATGPLIKASYDVDASYQRPAIKSPEPVGVQNFASHLCEQEYYSGYLKFFTSVLLEKGIPATLEEFIFSNKYNYDSQIKDDDKQPRLLSRFLSGVFHPFIHTGYGVEFDLIGQVAEGLAQTAVHEAGADKAVPLSYFRIPSAGVASSAVSRLTSALPSLSLTPSSQSVQTTGESAFSILSRLLADPVCILASMGPTAGKTPVQLDGIVRALVEKSFEQCGDIVREAAEEWLPVSGPEPSEETLNQKMEEMIWTTVALYAICGWSNAKQFNADFFLMHLVTSSLFLPSFLAPSVLPMSSRRLLLHSYFSTCISTWISRGRPALAIRDFMARTEAHPTPPGPKPEPHKGALPPNDKKLQVNANAWLPIIQATLVHPDDHLCKTQRALAHFAVLYGNRPKGYWKNSAAHNLDGLEELDGTLFVRAAALTADRLGWIIEGKEMGRFDFDGFFGEESA</sequence>
<gene>
    <name evidence="3" type="ORF">NEOLEDRAFT_1158829</name>
</gene>
<accession>A0A165NRZ7</accession>
<dbReference type="Pfam" id="PF14027">
    <property type="entry name" value="Questin_oxidase"/>
    <property type="match status" value="1"/>
</dbReference>
<dbReference type="STRING" id="1314782.A0A165NRZ7"/>
<keyword evidence="1" id="KW-0560">Oxidoreductase</keyword>
<reference evidence="3 4" key="1">
    <citation type="journal article" date="2016" name="Mol. Biol. Evol.">
        <title>Comparative Genomics of Early-Diverging Mushroom-Forming Fungi Provides Insights into the Origins of Lignocellulose Decay Capabilities.</title>
        <authorList>
            <person name="Nagy L.G."/>
            <person name="Riley R."/>
            <person name="Tritt A."/>
            <person name="Adam C."/>
            <person name="Daum C."/>
            <person name="Floudas D."/>
            <person name="Sun H."/>
            <person name="Yadav J.S."/>
            <person name="Pangilinan J."/>
            <person name="Larsson K.H."/>
            <person name="Matsuura K."/>
            <person name="Barry K."/>
            <person name="Labutti K."/>
            <person name="Kuo R."/>
            <person name="Ohm R.A."/>
            <person name="Bhattacharya S.S."/>
            <person name="Shirouzu T."/>
            <person name="Yoshinaga Y."/>
            <person name="Martin F.M."/>
            <person name="Grigoriev I.V."/>
            <person name="Hibbett D.S."/>
        </authorList>
    </citation>
    <scope>NUCLEOTIDE SEQUENCE [LARGE SCALE GENOMIC DNA]</scope>
    <source>
        <strain evidence="3 4">HHB14362 ss-1</strain>
    </source>
</reference>
<keyword evidence="4" id="KW-1185">Reference proteome</keyword>
<evidence type="ECO:0000256" key="1">
    <source>
        <dbReference type="ARBA" id="ARBA00023002"/>
    </source>
</evidence>
<dbReference type="Proteomes" id="UP000076761">
    <property type="component" value="Unassembled WGS sequence"/>
</dbReference>
<dbReference type="EMBL" id="KV425627">
    <property type="protein sequence ID" value="KZT20020.1"/>
    <property type="molecule type" value="Genomic_DNA"/>
</dbReference>
<protein>
    <recommendedName>
        <fullName evidence="5">Oxidoreductase AflY</fullName>
    </recommendedName>
</protein>
<feature type="compositionally biased region" description="Basic and acidic residues" evidence="2">
    <location>
        <begin position="412"/>
        <end position="422"/>
    </location>
</feature>
<evidence type="ECO:0000256" key="2">
    <source>
        <dbReference type="SAM" id="MobiDB-lite"/>
    </source>
</evidence>
<dbReference type="PANTHER" id="PTHR35870">
    <property type="entry name" value="PROTEIN, PUTATIVE (AFU_ORTHOLOGUE AFUA_5G03330)-RELATED"/>
    <property type="match status" value="1"/>
</dbReference>
<proteinExistence type="predicted"/>
<name>A0A165NRZ7_9AGAM</name>
<dbReference type="AlphaFoldDB" id="A0A165NRZ7"/>
<dbReference type="OrthoDB" id="10004862at2759"/>
<feature type="region of interest" description="Disordered" evidence="2">
    <location>
        <begin position="401"/>
        <end position="422"/>
    </location>
</feature>